<feature type="domain" description="DUF1722" evidence="1">
    <location>
        <begin position="23"/>
        <end position="132"/>
    </location>
</feature>
<accession>A0ABQ1P386</accession>
<evidence type="ECO:0000259" key="1">
    <source>
        <dbReference type="Pfam" id="PF08349"/>
    </source>
</evidence>
<evidence type="ECO:0000313" key="2">
    <source>
        <dbReference type="EMBL" id="GGC89924.1"/>
    </source>
</evidence>
<comment type="caution">
    <text evidence="2">The sequence shown here is derived from an EMBL/GenBank/DDBJ whole genome shotgun (WGS) entry which is preliminary data.</text>
</comment>
<protein>
    <recommendedName>
        <fullName evidence="1">DUF1722 domain-containing protein</fullName>
    </recommendedName>
</protein>
<reference evidence="3" key="1">
    <citation type="journal article" date="2019" name="Int. J. Syst. Evol. Microbiol.">
        <title>The Global Catalogue of Microorganisms (GCM) 10K type strain sequencing project: providing services to taxonomists for standard genome sequencing and annotation.</title>
        <authorList>
            <consortium name="The Broad Institute Genomics Platform"/>
            <consortium name="The Broad Institute Genome Sequencing Center for Infectious Disease"/>
            <person name="Wu L."/>
            <person name="Ma J."/>
        </authorList>
    </citation>
    <scope>NUCLEOTIDE SEQUENCE [LARGE SCALE GENOMIC DNA]</scope>
    <source>
        <strain evidence="3">CGMCC 1.15942</strain>
    </source>
</reference>
<organism evidence="2 3">
    <name type="scientific">Enterococcus wangshanyuanii</name>
    <dbReference type="NCBI Taxonomy" id="2005703"/>
    <lineage>
        <taxon>Bacteria</taxon>
        <taxon>Bacillati</taxon>
        <taxon>Bacillota</taxon>
        <taxon>Bacilli</taxon>
        <taxon>Lactobacillales</taxon>
        <taxon>Enterococcaceae</taxon>
        <taxon>Enterococcus</taxon>
    </lineage>
</organism>
<sequence length="132" mass="16011">MQKKERDRLKEITKKQQEWAALKYLILSKSQNDYKAIRKLVSGKEWNKEKEALFQSYLQHALNLPDDKGSKLNAYQHVWGYFKKQATVEERKKYRQLLDDFSLEDDQLWLFLKEMILTYDAPYLRNSKLFFP</sequence>
<keyword evidence="3" id="KW-1185">Reference proteome</keyword>
<dbReference type="InterPro" id="IPR013560">
    <property type="entry name" value="DUF1722"/>
</dbReference>
<gene>
    <name evidence="2" type="ORF">GCM10011573_19470</name>
</gene>
<dbReference type="Proteomes" id="UP000630615">
    <property type="component" value="Unassembled WGS sequence"/>
</dbReference>
<dbReference type="Pfam" id="PF08349">
    <property type="entry name" value="DUF1722"/>
    <property type="match status" value="1"/>
</dbReference>
<dbReference type="EMBL" id="BMKI01000003">
    <property type="protein sequence ID" value="GGC89924.1"/>
    <property type="molecule type" value="Genomic_DNA"/>
</dbReference>
<evidence type="ECO:0000313" key="3">
    <source>
        <dbReference type="Proteomes" id="UP000630615"/>
    </source>
</evidence>
<name>A0ABQ1P386_9ENTE</name>
<dbReference type="RefSeq" id="WP_227011178.1">
    <property type="nucleotide sequence ID" value="NZ_BMKI01000003.1"/>
</dbReference>
<proteinExistence type="predicted"/>